<feature type="domain" description="Reverse transcriptase RNase H-like" evidence="9">
    <location>
        <begin position="108"/>
        <end position="205"/>
    </location>
</feature>
<dbReference type="PANTHER" id="PTHR33064">
    <property type="entry name" value="POL PROTEIN"/>
    <property type="match status" value="1"/>
</dbReference>
<accession>A0A9Q3J678</accession>
<keyword evidence="7" id="KW-0378">Hydrolase</keyword>
<evidence type="ECO:0000256" key="2">
    <source>
        <dbReference type="ARBA" id="ARBA00022679"/>
    </source>
</evidence>
<dbReference type="EMBL" id="AVOT02063641">
    <property type="protein sequence ID" value="MBW0556271.1"/>
    <property type="molecule type" value="Genomic_DNA"/>
</dbReference>
<dbReference type="FunFam" id="3.30.70.270:FF:000020">
    <property type="entry name" value="Transposon Tf2-6 polyprotein-like Protein"/>
    <property type="match status" value="1"/>
</dbReference>
<keyword evidence="2" id="KW-0808">Transferase</keyword>
<dbReference type="InterPro" id="IPR043128">
    <property type="entry name" value="Rev_trsase/Diguanyl_cyclase"/>
</dbReference>
<dbReference type="OrthoDB" id="3363652at2759"/>
<evidence type="ECO:0000256" key="6">
    <source>
        <dbReference type="ARBA" id="ARBA00022759"/>
    </source>
</evidence>
<evidence type="ECO:0000313" key="11">
    <source>
        <dbReference type="Proteomes" id="UP000765509"/>
    </source>
</evidence>
<dbReference type="InterPro" id="IPR043502">
    <property type="entry name" value="DNA/RNA_pol_sf"/>
</dbReference>
<comment type="caution">
    <text evidence="10">The sequence shown here is derived from an EMBL/GenBank/DDBJ whole genome shotgun (WGS) entry which is preliminary data.</text>
</comment>
<keyword evidence="4" id="KW-0540">Nuclease</keyword>
<keyword evidence="1" id="KW-0645">Protease</keyword>
<evidence type="ECO:0000256" key="4">
    <source>
        <dbReference type="ARBA" id="ARBA00022722"/>
    </source>
</evidence>
<evidence type="ECO:0000256" key="7">
    <source>
        <dbReference type="ARBA" id="ARBA00022801"/>
    </source>
</evidence>
<keyword evidence="6" id="KW-0255">Endonuclease</keyword>
<dbReference type="InterPro" id="IPR051320">
    <property type="entry name" value="Viral_Replic_Matur_Polypro"/>
</dbReference>
<protein>
    <recommendedName>
        <fullName evidence="9">Reverse transcriptase RNase H-like domain-containing protein</fullName>
    </recommendedName>
</protein>
<dbReference type="AlphaFoldDB" id="A0A9Q3J678"/>
<organism evidence="10 11">
    <name type="scientific">Austropuccinia psidii MF-1</name>
    <dbReference type="NCBI Taxonomy" id="1389203"/>
    <lineage>
        <taxon>Eukaryota</taxon>
        <taxon>Fungi</taxon>
        <taxon>Dikarya</taxon>
        <taxon>Basidiomycota</taxon>
        <taxon>Pucciniomycotina</taxon>
        <taxon>Pucciniomycetes</taxon>
        <taxon>Pucciniales</taxon>
        <taxon>Sphaerophragmiaceae</taxon>
        <taxon>Austropuccinia</taxon>
    </lineage>
</organism>
<dbReference type="GO" id="GO:0006508">
    <property type="term" value="P:proteolysis"/>
    <property type="evidence" value="ECO:0007669"/>
    <property type="project" value="UniProtKB-KW"/>
</dbReference>
<evidence type="ECO:0000256" key="5">
    <source>
        <dbReference type="ARBA" id="ARBA00022750"/>
    </source>
</evidence>
<dbReference type="GO" id="GO:0003964">
    <property type="term" value="F:RNA-directed DNA polymerase activity"/>
    <property type="evidence" value="ECO:0007669"/>
    <property type="project" value="UniProtKB-KW"/>
</dbReference>
<dbReference type="InterPro" id="IPR041373">
    <property type="entry name" value="RT_RNaseH"/>
</dbReference>
<dbReference type="Pfam" id="PF17917">
    <property type="entry name" value="RT_RNaseH"/>
    <property type="match status" value="1"/>
</dbReference>
<keyword evidence="3" id="KW-0548">Nucleotidyltransferase</keyword>
<keyword evidence="8" id="KW-0695">RNA-directed DNA polymerase</keyword>
<proteinExistence type="predicted"/>
<dbReference type="GO" id="GO:0004519">
    <property type="term" value="F:endonuclease activity"/>
    <property type="evidence" value="ECO:0007669"/>
    <property type="project" value="UniProtKB-KW"/>
</dbReference>
<dbReference type="GO" id="GO:0004190">
    <property type="term" value="F:aspartic-type endopeptidase activity"/>
    <property type="evidence" value="ECO:0007669"/>
    <property type="project" value="UniProtKB-KW"/>
</dbReference>
<name>A0A9Q3J678_9BASI</name>
<keyword evidence="11" id="KW-1185">Reference proteome</keyword>
<dbReference type="Proteomes" id="UP000765509">
    <property type="component" value="Unassembled WGS sequence"/>
</dbReference>
<evidence type="ECO:0000313" key="10">
    <source>
        <dbReference type="EMBL" id="MBW0556271.1"/>
    </source>
</evidence>
<dbReference type="Gene3D" id="3.30.70.270">
    <property type="match status" value="1"/>
</dbReference>
<evidence type="ECO:0000256" key="3">
    <source>
        <dbReference type="ARBA" id="ARBA00022695"/>
    </source>
</evidence>
<dbReference type="PANTHER" id="PTHR33064:SF37">
    <property type="entry name" value="RIBONUCLEASE H"/>
    <property type="match status" value="1"/>
</dbReference>
<sequence length="209" mass="23733">MFSKKCHLGYKELEALGHLASGLSLVIDKTMVATVLLKPMPQNKKEIQSFLGLSGYYRQNIKDFVSIARPLYKLCGEDTVFEITVDRVKPFEYLRQNLTTAPLLLMPDFKLPFKLYIDASGDVLGAALNQVQIINVKPVEGPISFKFLSRQIKPNEARYGASQMECLCLVWALEKLNYFLEGCFFEVITDCTPVKSLLNMKTPNRPMLR</sequence>
<evidence type="ECO:0000256" key="1">
    <source>
        <dbReference type="ARBA" id="ARBA00022670"/>
    </source>
</evidence>
<reference evidence="10" key="1">
    <citation type="submission" date="2021-03" db="EMBL/GenBank/DDBJ databases">
        <title>Draft genome sequence of rust myrtle Austropuccinia psidii MF-1, a brazilian biotype.</title>
        <authorList>
            <person name="Quecine M.C."/>
            <person name="Pachon D.M.R."/>
            <person name="Bonatelli M.L."/>
            <person name="Correr F.H."/>
            <person name="Franceschini L.M."/>
            <person name="Leite T.F."/>
            <person name="Margarido G.R.A."/>
            <person name="Almeida C.A."/>
            <person name="Ferrarezi J.A."/>
            <person name="Labate C.A."/>
        </authorList>
    </citation>
    <scope>NUCLEOTIDE SEQUENCE</scope>
    <source>
        <strain evidence="10">MF-1</strain>
    </source>
</reference>
<keyword evidence="5" id="KW-0064">Aspartyl protease</keyword>
<evidence type="ECO:0000256" key="8">
    <source>
        <dbReference type="ARBA" id="ARBA00022918"/>
    </source>
</evidence>
<dbReference type="SUPFAM" id="SSF56672">
    <property type="entry name" value="DNA/RNA polymerases"/>
    <property type="match status" value="1"/>
</dbReference>
<gene>
    <name evidence="10" type="ORF">O181_095986</name>
</gene>
<evidence type="ECO:0000259" key="9">
    <source>
        <dbReference type="Pfam" id="PF17917"/>
    </source>
</evidence>